<dbReference type="eggNOG" id="COG4177">
    <property type="taxonomic scope" value="Bacteria"/>
</dbReference>
<feature type="transmembrane region" description="Helical" evidence="6">
    <location>
        <begin position="342"/>
        <end position="358"/>
    </location>
</feature>
<proteinExistence type="predicted"/>
<keyword evidence="8" id="KW-1185">Reference proteome</keyword>
<evidence type="ECO:0000256" key="6">
    <source>
        <dbReference type="SAM" id="Phobius"/>
    </source>
</evidence>
<comment type="subcellular location">
    <subcellularLocation>
        <location evidence="1">Cell membrane</location>
        <topology evidence="1">Multi-pass membrane protein</topology>
    </subcellularLocation>
</comment>
<dbReference type="InterPro" id="IPR043428">
    <property type="entry name" value="LivM-like"/>
</dbReference>
<feature type="transmembrane region" description="Helical" evidence="6">
    <location>
        <begin position="151"/>
        <end position="167"/>
    </location>
</feature>
<feature type="transmembrane region" description="Helical" evidence="6">
    <location>
        <begin position="81"/>
        <end position="100"/>
    </location>
</feature>
<evidence type="ECO:0000256" key="4">
    <source>
        <dbReference type="ARBA" id="ARBA00022989"/>
    </source>
</evidence>
<dbReference type="OrthoDB" id="9814461at2"/>
<sequence length="389" mass="41992">MSLSDRLMAPGDGLRQWWDRLSRVQKWGFGVIGFGLLALLPLFPPPFLNTPNISFGGTMAQFAMVAIIAIGLNVVVGQTGLLDLGYVGFYAVGAYTVALLTSPNSPWNQTGPDGWFNESWAWLACVPLAMAITALSGLILGSPTLRLRGDYLAIVTLGFGEIIRLLADNLSDVTNGPRGLNEVAYPRVGQTDALPDGVFSSGNSTGDANYGTWWFWLGIVMIVIILLLVGNLERSRVGRAWVAIREDEDAAEVMGVNAFKFKLWAFVIGAAIGGLSGALYAGQVQYVAPPTFNIINSMLFLCAVVLGGQGNKLGVVFGAFIIVYLPNRLLGVEFLGINLGDLKYLFFGMALVALMIFRPQGLFPARQQLLAYGKAAREFLRSPEKESAK</sequence>
<dbReference type="AlphaFoldDB" id="A0A1X0JFB6"/>
<feature type="transmembrane region" description="Helical" evidence="6">
    <location>
        <begin position="27"/>
        <end position="47"/>
    </location>
</feature>
<dbReference type="Proteomes" id="UP000192411">
    <property type="component" value="Unassembled WGS sequence"/>
</dbReference>
<feature type="transmembrane region" description="Helical" evidence="6">
    <location>
        <begin position="120"/>
        <end position="139"/>
    </location>
</feature>
<gene>
    <name evidence="7" type="ORF">BST47_27300</name>
</gene>
<evidence type="ECO:0000256" key="2">
    <source>
        <dbReference type="ARBA" id="ARBA00022475"/>
    </source>
</evidence>
<dbReference type="EMBL" id="MVIM01000022">
    <property type="protein sequence ID" value="ORB61603.1"/>
    <property type="molecule type" value="Genomic_DNA"/>
</dbReference>
<evidence type="ECO:0000313" key="8">
    <source>
        <dbReference type="Proteomes" id="UP000192411"/>
    </source>
</evidence>
<keyword evidence="5 6" id="KW-0472">Membrane</keyword>
<evidence type="ECO:0000256" key="3">
    <source>
        <dbReference type="ARBA" id="ARBA00022692"/>
    </source>
</evidence>
<name>A0A1X0JFB6_9MYCO</name>
<evidence type="ECO:0000313" key="7">
    <source>
        <dbReference type="EMBL" id="ORB61603.1"/>
    </source>
</evidence>
<reference evidence="7 8" key="1">
    <citation type="submission" date="2017-02" db="EMBL/GenBank/DDBJ databases">
        <title>The new phylogeny of genus Mycobacterium.</title>
        <authorList>
            <person name="Tortoli E."/>
            <person name="Trovato A."/>
            <person name="Cirillo D.M."/>
        </authorList>
    </citation>
    <scope>NUCLEOTIDE SEQUENCE [LARGE SCALE GENOMIC DNA]</scope>
    <source>
        <strain evidence="7 8">DSM 44338</strain>
    </source>
</reference>
<keyword evidence="3 6" id="KW-0812">Transmembrane</keyword>
<feature type="transmembrane region" description="Helical" evidence="6">
    <location>
        <begin position="313"/>
        <end position="330"/>
    </location>
</feature>
<feature type="transmembrane region" description="Helical" evidence="6">
    <location>
        <begin position="53"/>
        <end position="74"/>
    </location>
</feature>
<dbReference type="RefSeq" id="WP_083128956.1">
    <property type="nucleotide sequence ID" value="NZ_MVIM01000022.1"/>
</dbReference>
<evidence type="ECO:0000256" key="1">
    <source>
        <dbReference type="ARBA" id="ARBA00004651"/>
    </source>
</evidence>
<evidence type="ECO:0000256" key="5">
    <source>
        <dbReference type="ARBA" id="ARBA00023136"/>
    </source>
</evidence>
<dbReference type="PANTHER" id="PTHR30482:SF10">
    <property type="entry name" value="HIGH-AFFINITY BRANCHED-CHAIN AMINO ACID TRANSPORT PROTEIN BRAE"/>
    <property type="match status" value="1"/>
</dbReference>
<dbReference type="GO" id="GO:0015658">
    <property type="term" value="F:branched-chain amino acid transmembrane transporter activity"/>
    <property type="evidence" value="ECO:0007669"/>
    <property type="project" value="InterPro"/>
</dbReference>
<feature type="transmembrane region" description="Helical" evidence="6">
    <location>
        <begin position="213"/>
        <end position="232"/>
    </location>
</feature>
<organism evidence="7 8">
    <name type="scientific">Mycolicibacterium tusciae</name>
    <dbReference type="NCBI Taxonomy" id="75922"/>
    <lineage>
        <taxon>Bacteria</taxon>
        <taxon>Bacillati</taxon>
        <taxon>Actinomycetota</taxon>
        <taxon>Actinomycetes</taxon>
        <taxon>Mycobacteriales</taxon>
        <taxon>Mycobacteriaceae</taxon>
        <taxon>Mycolicibacterium</taxon>
    </lineage>
</organism>
<dbReference type="CDD" id="cd06581">
    <property type="entry name" value="TM_PBP1_LivM_like"/>
    <property type="match status" value="1"/>
</dbReference>
<comment type="caution">
    <text evidence="7">The sequence shown here is derived from an EMBL/GenBank/DDBJ whole genome shotgun (WGS) entry which is preliminary data.</text>
</comment>
<feature type="transmembrane region" description="Helical" evidence="6">
    <location>
        <begin position="263"/>
        <end position="281"/>
    </location>
</feature>
<dbReference type="Pfam" id="PF02653">
    <property type="entry name" value="BPD_transp_2"/>
    <property type="match status" value="1"/>
</dbReference>
<protein>
    <submittedName>
        <fullName evidence="7">Branched-chain amino acid ABC transporter permease</fullName>
    </submittedName>
</protein>
<dbReference type="InterPro" id="IPR001851">
    <property type="entry name" value="ABC_transp_permease"/>
</dbReference>
<dbReference type="GO" id="GO:0005886">
    <property type="term" value="C:plasma membrane"/>
    <property type="evidence" value="ECO:0007669"/>
    <property type="project" value="UniProtKB-SubCell"/>
</dbReference>
<feature type="transmembrane region" description="Helical" evidence="6">
    <location>
        <begin position="287"/>
        <end position="306"/>
    </location>
</feature>
<dbReference type="STRING" id="75922.BST47_27300"/>
<keyword evidence="4 6" id="KW-1133">Transmembrane helix</keyword>
<keyword evidence="2" id="KW-1003">Cell membrane</keyword>
<accession>A0A1X0JFB6</accession>
<dbReference type="PANTHER" id="PTHR30482">
    <property type="entry name" value="HIGH-AFFINITY BRANCHED-CHAIN AMINO ACID TRANSPORT SYSTEM PERMEASE"/>
    <property type="match status" value="1"/>
</dbReference>